<dbReference type="InterPro" id="IPR006119">
    <property type="entry name" value="Resolv_N"/>
</dbReference>
<protein>
    <submittedName>
        <fullName evidence="3">Putative transposon Tn552 DNA-invertase bin3</fullName>
    </submittedName>
</protein>
<dbReference type="InterPro" id="IPR050639">
    <property type="entry name" value="SSR_resolvase"/>
</dbReference>
<dbReference type="InterPro" id="IPR009057">
    <property type="entry name" value="Homeodomain-like_sf"/>
</dbReference>
<dbReference type="SMART" id="SM00857">
    <property type="entry name" value="Resolvase"/>
    <property type="match status" value="1"/>
</dbReference>
<keyword evidence="4" id="KW-1185">Reference proteome</keyword>
<name>A0A0U1NML9_9RHOB</name>
<comment type="similarity">
    <text evidence="1">Belongs to the site-specific recombinase resolvase family.</text>
</comment>
<dbReference type="AlphaFoldDB" id="A0A0U1NML9"/>
<dbReference type="Pfam" id="PF02796">
    <property type="entry name" value="HTH_7"/>
    <property type="match status" value="1"/>
</dbReference>
<dbReference type="Gene3D" id="3.40.50.1390">
    <property type="entry name" value="Resolvase, N-terminal catalytic domain"/>
    <property type="match status" value="1"/>
</dbReference>
<dbReference type="PANTHER" id="PTHR30461">
    <property type="entry name" value="DNA-INVERTASE FROM LAMBDOID PROPHAGE"/>
    <property type="match status" value="1"/>
</dbReference>
<evidence type="ECO:0000256" key="1">
    <source>
        <dbReference type="ARBA" id="ARBA00009913"/>
    </source>
</evidence>
<dbReference type="PROSITE" id="PS51736">
    <property type="entry name" value="RECOMBINASES_3"/>
    <property type="match status" value="1"/>
</dbReference>
<feature type="domain" description="Resolvase/invertase-type recombinase catalytic" evidence="2">
    <location>
        <begin position="2"/>
        <end position="136"/>
    </location>
</feature>
<dbReference type="Proteomes" id="UP000048949">
    <property type="component" value="Unassembled WGS sequence"/>
</dbReference>
<evidence type="ECO:0000259" key="2">
    <source>
        <dbReference type="PROSITE" id="PS51736"/>
    </source>
</evidence>
<organism evidence="3 4">
    <name type="scientific">Nereida ignava</name>
    <dbReference type="NCBI Taxonomy" id="282199"/>
    <lineage>
        <taxon>Bacteria</taxon>
        <taxon>Pseudomonadati</taxon>
        <taxon>Pseudomonadota</taxon>
        <taxon>Alphaproteobacteria</taxon>
        <taxon>Rhodobacterales</taxon>
        <taxon>Roseobacteraceae</taxon>
        <taxon>Nereida</taxon>
    </lineage>
</organism>
<dbReference type="InterPro" id="IPR036162">
    <property type="entry name" value="Resolvase-like_N_sf"/>
</dbReference>
<evidence type="ECO:0000313" key="3">
    <source>
        <dbReference type="EMBL" id="CRK75957.1"/>
    </source>
</evidence>
<dbReference type="PANTHER" id="PTHR30461:SF26">
    <property type="entry name" value="RESOLVASE HOMOLOG YNEB"/>
    <property type="match status" value="1"/>
</dbReference>
<dbReference type="CDD" id="cd03768">
    <property type="entry name" value="SR_ResInv"/>
    <property type="match status" value="1"/>
</dbReference>
<sequence>MSLIGYKRVSSEAQSTDRQDLGELDKVFEEKLSGKSASDRPALLAMIDYARDGDTIKVHSIDRLARDLRDLQSIISQLNDKGVAISFLSERLTFNAGADDAFAKLQLQMMGAFAEFERNIIRKRQAEGIAKAKARGVYKDRKRSTVIDREEVRKLKAEGLSTYKIADKMGISRMSVHRILNKAA</sequence>
<proteinExistence type="inferred from homology"/>
<dbReference type="RefSeq" id="WP_048599381.1">
    <property type="nucleotide sequence ID" value="NZ_CVPC01000011.1"/>
</dbReference>
<evidence type="ECO:0000313" key="4">
    <source>
        <dbReference type="Proteomes" id="UP000048949"/>
    </source>
</evidence>
<dbReference type="SUPFAM" id="SSF53041">
    <property type="entry name" value="Resolvase-like"/>
    <property type="match status" value="1"/>
</dbReference>
<dbReference type="GO" id="GO:0000150">
    <property type="term" value="F:DNA strand exchange activity"/>
    <property type="evidence" value="ECO:0007669"/>
    <property type="project" value="InterPro"/>
</dbReference>
<dbReference type="OrthoDB" id="2290206at2"/>
<dbReference type="Gene3D" id="1.10.10.60">
    <property type="entry name" value="Homeodomain-like"/>
    <property type="match status" value="1"/>
</dbReference>
<dbReference type="SUPFAM" id="SSF46689">
    <property type="entry name" value="Homeodomain-like"/>
    <property type="match status" value="1"/>
</dbReference>
<dbReference type="Pfam" id="PF00239">
    <property type="entry name" value="Resolvase"/>
    <property type="match status" value="1"/>
</dbReference>
<gene>
    <name evidence="3" type="primary">bin3</name>
    <name evidence="3" type="ORF">NIG5292_02014</name>
</gene>
<dbReference type="EMBL" id="CVQV01000011">
    <property type="protein sequence ID" value="CRK75957.1"/>
    <property type="molecule type" value="Genomic_DNA"/>
</dbReference>
<accession>A0A0U1NML9</accession>
<dbReference type="GO" id="GO:0003677">
    <property type="term" value="F:DNA binding"/>
    <property type="evidence" value="ECO:0007669"/>
    <property type="project" value="InterPro"/>
</dbReference>
<reference evidence="3 4" key="1">
    <citation type="submission" date="2015-04" db="EMBL/GenBank/DDBJ databases">
        <authorList>
            <person name="Syromyatnikov M.Y."/>
            <person name="Popov V.N."/>
        </authorList>
    </citation>
    <scope>NUCLEOTIDE SEQUENCE [LARGE SCALE GENOMIC DNA]</scope>
    <source>
        <strain evidence="3 4">CECT 5292</strain>
    </source>
</reference>
<dbReference type="InterPro" id="IPR006120">
    <property type="entry name" value="Resolvase_HTH_dom"/>
</dbReference>